<dbReference type="Proteomes" id="UP001356704">
    <property type="component" value="Unassembled WGS sequence"/>
</dbReference>
<dbReference type="Pfam" id="PF14907">
    <property type="entry name" value="NTP_transf_5"/>
    <property type="match status" value="1"/>
</dbReference>
<gene>
    <name evidence="1" type="ORF">V1468_01105</name>
</gene>
<organism evidence="1 2">
    <name type="scientific">Winogradskyella poriferorum</name>
    <dbReference type="NCBI Taxonomy" id="307627"/>
    <lineage>
        <taxon>Bacteria</taxon>
        <taxon>Pseudomonadati</taxon>
        <taxon>Bacteroidota</taxon>
        <taxon>Flavobacteriia</taxon>
        <taxon>Flavobacteriales</taxon>
        <taxon>Flavobacteriaceae</taxon>
        <taxon>Winogradskyella</taxon>
    </lineage>
</organism>
<dbReference type="RefSeq" id="WP_331808420.1">
    <property type="nucleotide sequence ID" value="NZ_JAZHOU010000001.1"/>
</dbReference>
<keyword evidence="2" id="KW-1185">Reference proteome</keyword>
<evidence type="ECO:0000313" key="1">
    <source>
        <dbReference type="EMBL" id="MEF3077587.1"/>
    </source>
</evidence>
<reference evidence="1 2" key="1">
    <citation type="submission" date="2024-02" db="EMBL/GenBank/DDBJ databases">
        <title>Winogradskyella poriferorum JCM 12885.</title>
        <authorList>
            <person name="Zhang D.-F."/>
            <person name="Fu Z.-Y."/>
        </authorList>
    </citation>
    <scope>NUCLEOTIDE SEQUENCE [LARGE SCALE GENOMIC DNA]</scope>
    <source>
        <strain evidence="1 2">JCM 12885</strain>
    </source>
</reference>
<comment type="caution">
    <text evidence="1">The sequence shown here is derived from an EMBL/GenBank/DDBJ whole genome shotgun (WGS) entry which is preliminary data.</text>
</comment>
<name>A0ABU7W1I9_9FLAO</name>
<accession>A0ABU7W1I9</accession>
<sequence>MANLVTTYQNIADILSYTSSRDHLEATLSNSSFNWDNIVIEGSKHLVLPAIYCRLKAKKLTHLLPEELDTYLKEITLLNRNRNSEILSQTATLSELLKAHNIAHVFLKGTALISGNYYDDFAERMIGDIDILIPPNQLDLAFQLLKDNSYYPIEQTLGDNFFEHKHLPRLKTDKFICAVELHRKLFVSYENSELRNPDILASKQIINNVAIPSSKHLLLHNVLNYQVNDKGSLYNNISFRSAYDSITIHHKEGEILIKEANIVRKYFNLLHLFFEDIPDKYKSTNFTTRFYTYKLKHIGFYKFWNKLLKRSDFLRIVLGRIPHFIKNKAYRKALIKDRKRIISYFRSAIKGT</sequence>
<evidence type="ECO:0000313" key="2">
    <source>
        <dbReference type="Proteomes" id="UP001356704"/>
    </source>
</evidence>
<proteinExistence type="predicted"/>
<dbReference type="InterPro" id="IPR039498">
    <property type="entry name" value="NTP_transf_5"/>
</dbReference>
<dbReference type="EMBL" id="JAZHOU010000001">
    <property type="protein sequence ID" value="MEF3077587.1"/>
    <property type="molecule type" value="Genomic_DNA"/>
</dbReference>
<protein>
    <submittedName>
        <fullName evidence="1">Nucleotidyltransferase family protein</fullName>
    </submittedName>
</protein>